<feature type="region of interest" description="Disordered" evidence="6">
    <location>
        <begin position="468"/>
        <end position="574"/>
    </location>
</feature>
<keyword evidence="5" id="KW-0175">Coiled coil</keyword>
<feature type="compositionally biased region" description="Polar residues" evidence="6">
    <location>
        <begin position="254"/>
        <end position="295"/>
    </location>
</feature>
<keyword evidence="9" id="KW-1185">Reference proteome</keyword>
<evidence type="ECO:0000256" key="5">
    <source>
        <dbReference type="SAM" id="Coils"/>
    </source>
</evidence>
<feature type="compositionally biased region" description="Low complexity" evidence="6">
    <location>
        <begin position="343"/>
        <end position="365"/>
    </location>
</feature>
<dbReference type="InterPro" id="IPR014799">
    <property type="entry name" value="ASD2_dom"/>
</dbReference>
<comment type="subcellular location">
    <subcellularLocation>
        <location evidence="1">Cytoplasm</location>
        <location evidence="1">Cytoskeleton</location>
    </subcellularLocation>
</comment>
<dbReference type="PANTHER" id="PTHR15012">
    <property type="entry name" value="APICAL PROTEIN/SHROOM-RELATED"/>
    <property type="match status" value="1"/>
</dbReference>
<dbReference type="Pfam" id="PF08687">
    <property type="entry name" value="ASD2"/>
    <property type="match status" value="1"/>
</dbReference>
<evidence type="ECO:0000256" key="1">
    <source>
        <dbReference type="ARBA" id="ARBA00004245"/>
    </source>
</evidence>
<dbReference type="GO" id="GO:0043296">
    <property type="term" value="C:apical junction complex"/>
    <property type="evidence" value="ECO:0007669"/>
    <property type="project" value="TreeGrafter"/>
</dbReference>
<comment type="similarity">
    <text evidence="2">Belongs to the shroom family.</text>
</comment>
<feature type="compositionally biased region" description="Polar residues" evidence="6">
    <location>
        <begin position="102"/>
        <end position="128"/>
    </location>
</feature>
<protein>
    <recommendedName>
        <fullName evidence="7">ASD2 domain-containing protein</fullName>
    </recommendedName>
</protein>
<dbReference type="GO" id="GO:0005912">
    <property type="term" value="C:adherens junction"/>
    <property type="evidence" value="ECO:0007669"/>
    <property type="project" value="TreeGrafter"/>
</dbReference>
<gene>
    <name evidence="8" type="ORF">CUNI_LOCUS9737</name>
</gene>
<feature type="domain" description="ASD2" evidence="7">
    <location>
        <begin position="581"/>
        <end position="877"/>
    </location>
</feature>
<evidence type="ECO:0000256" key="6">
    <source>
        <dbReference type="SAM" id="MobiDB-lite"/>
    </source>
</evidence>
<feature type="region of interest" description="Disordered" evidence="6">
    <location>
        <begin position="254"/>
        <end position="368"/>
    </location>
</feature>
<feature type="coiled-coil region" evidence="5">
    <location>
        <begin position="699"/>
        <end position="726"/>
    </location>
</feature>
<feature type="compositionally biased region" description="Basic and acidic residues" evidence="6">
    <location>
        <begin position="82"/>
        <end position="100"/>
    </location>
</feature>
<evidence type="ECO:0000259" key="7">
    <source>
        <dbReference type="PROSITE" id="PS51307"/>
    </source>
</evidence>
<dbReference type="Gene3D" id="6.10.250.3120">
    <property type="match status" value="1"/>
</dbReference>
<organism evidence="8 9">
    <name type="scientific">Candidula unifasciata</name>
    <dbReference type="NCBI Taxonomy" id="100452"/>
    <lineage>
        <taxon>Eukaryota</taxon>
        <taxon>Metazoa</taxon>
        <taxon>Spiralia</taxon>
        <taxon>Lophotrochozoa</taxon>
        <taxon>Mollusca</taxon>
        <taxon>Gastropoda</taxon>
        <taxon>Heterobranchia</taxon>
        <taxon>Euthyneura</taxon>
        <taxon>Panpulmonata</taxon>
        <taxon>Eupulmonata</taxon>
        <taxon>Stylommatophora</taxon>
        <taxon>Helicina</taxon>
        <taxon>Helicoidea</taxon>
        <taxon>Geomitridae</taxon>
        <taxon>Candidula</taxon>
    </lineage>
</organism>
<dbReference type="Proteomes" id="UP000678393">
    <property type="component" value="Unassembled WGS sequence"/>
</dbReference>
<feature type="compositionally biased region" description="Polar residues" evidence="6">
    <location>
        <begin position="476"/>
        <end position="503"/>
    </location>
</feature>
<accession>A0A8S3Z528</accession>
<dbReference type="GO" id="GO:0051015">
    <property type="term" value="F:actin filament binding"/>
    <property type="evidence" value="ECO:0007669"/>
    <property type="project" value="InterPro"/>
</dbReference>
<name>A0A8S3Z528_9EUPU</name>
<proteinExistence type="inferred from homology"/>
<feature type="region of interest" description="Disordered" evidence="6">
    <location>
        <begin position="1"/>
        <end position="134"/>
    </location>
</feature>
<keyword evidence="4" id="KW-0206">Cytoskeleton</keyword>
<feature type="compositionally biased region" description="Pro residues" evidence="6">
    <location>
        <begin position="21"/>
        <end position="39"/>
    </location>
</feature>
<evidence type="ECO:0000256" key="2">
    <source>
        <dbReference type="ARBA" id="ARBA00006469"/>
    </source>
</evidence>
<feature type="coiled-coil region" evidence="5">
    <location>
        <begin position="761"/>
        <end position="821"/>
    </location>
</feature>
<dbReference type="GO" id="GO:0007015">
    <property type="term" value="P:actin filament organization"/>
    <property type="evidence" value="ECO:0007669"/>
    <property type="project" value="TreeGrafter"/>
</dbReference>
<sequence length="890" mass="97608">MDSGLVVSPIYQNFPTKRRPPPPPRPAASSNPEPPPLPPRMNRDKKPSPGGTRAALDPEPTQYHGSGKEKHRIEVIPLGKPQDQEVRVDTSKMNFKDLMKQWKSNSPGENSSPSDQHQSTDRSMSSAPATFERIKTTTTGATSFYRHDSGYNLDATSPVFSPVSSLSTPDSSASKSACYTSLYSPSGANSETSPSQQHLLGFQPSSLNNANYTVYPGRQTTNSSFTDESYIGHKNKSSRTVGTYKRSVSAVGVQSTGSIQASAPSDVSDSTPFSDFSLGQQSWNSESVLSNTGSRVKTLPEMGSQIGKPHKDGVHGSQGHISGVSSSVTPVRPPRPNARGRQNAKQSSATSAASSSSSNMSQKTTLTSEHLSAPDNVAASVFFNVEQDGVGQKEGLQRSAVPTSLPPQYDLNYQDHWSVQHESNSLVTSTPSGQVLDRSPVNSCHHSHYSLQHRQMALNNSLNSSLSRATLDDNGHPQSIFIQDSTVKPSSPCSPSEQFSVNSPAKDHQRKVHGTTGLVTSPCLENIPRSPLENPASSSHYQPHNTIGSPQESTHRCSSTPSLSHLRQPSQEEVECEEKAMELAEELDNNDQKLLEVLMQDRQKKRMLYMDGLFSDLTVDREKSGFKQKSRSSMKNRTLDRVVGESCEASGGFKSHSLPRDYQQTTASTAALTTELLDGVSSRSSDGSSPGAHENLTVLKHKEELVEKLQKKIQVLKEEKLSLQQEVADNILLGQQVSQVADSRCQTQNEKEKFMTFIEDLEKIVRLLLNLSGQLARAENAVQALGPDTDAKLKKLTWDKRDRLHAKLEEAKMLKEAFDRRSEQLLSMLQERLSTQELSDYKHFISMKSRLTIQMQDVEDHLALAEQQILALKRSLPSLAVSLPGTNREA</sequence>
<dbReference type="PANTHER" id="PTHR15012:SF32">
    <property type="entry name" value="PROTEIN SHROOM"/>
    <property type="match status" value="1"/>
</dbReference>
<dbReference type="AlphaFoldDB" id="A0A8S3Z528"/>
<dbReference type="GO" id="GO:0016324">
    <property type="term" value="C:apical plasma membrane"/>
    <property type="evidence" value="ECO:0007669"/>
    <property type="project" value="TreeGrafter"/>
</dbReference>
<reference evidence="8" key="1">
    <citation type="submission" date="2021-04" db="EMBL/GenBank/DDBJ databases">
        <authorList>
            <consortium name="Molecular Ecology Group"/>
        </authorList>
    </citation>
    <scope>NUCLEOTIDE SEQUENCE</scope>
</reference>
<evidence type="ECO:0000313" key="9">
    <source>
        <dbReference type="Proteomes" id="UP000678393"/>
    </source>
</evidence>
<dbReference type="InterPro" id="IPR027685">
    <property type="entry name" value="Shroom_fam"/>
</dbReference>
<dbReference type="OrthoDB" id="10063560at2759"/>
<keyword evidence="3" id="KW-0963">Cytoplasm</keyword>
<feature type="compositionally biased region" description="Polar residues" evidence="6">
    <location>
        <begin position="535"/>
        <end position="571"/>
    </location>
</feature>
<feature type="coiled-coil region" evidence="5">
    <location>
        <begin position="848"/>
        <end position="875"/>
    </location>
</feature>
<evidence type="ECO:0000256" key="3">
    <source>
        <dbReference type="ARBA" id="ARBA00022490"/>
    </source>
</evidence>
<comment type="caution">
    <text evidence="8">The sequence shown here is derived from an EMBL/GenBank/DDBJ whole genome shotgun (WGS) entry which is preliminary data.</text>
</comment>
<evidence type="ECO:0000256" key="4">
    <source>
        <dbReference type="ARBA" id="ARBA00023212"/>
    </source>
</evidence>
<dbReference type="EMBL" id="CAJHNH020001714">
    <property type="protein sequence ID" value="CAG5124179.1"/>
    <property type="molecule type" value="Genomic_DNA"/>
</dbReference>
<dbReference type="PROSITE" id="PS51307">
    <property type="entry name" value="ASD2"/>
    <property type="match status" value="1"/>
</dbReference>
<evidence type="ECO:0000313" key="8">
    <source>
        <dbReference type="EMBL" id="CAG5124179.1"/>
    </source>
</evidence>
<dbReference type="GO" id="GO:0030864">
    <property type="term" value="C:cortical actin cytoskeleton"/>
    <property type="evidence" value="ECO:0007669"/>
    <property type="project" value="TreeGrafter"/>
</dbReference>